<dbReference type="EMBL" id="CAAALY010035165">
    <property type="protein sequence ID" value="VEL17992.1"/>
    <property type="molecule type" value="Genomic_DNA"/>
</dbReference>
<dbReference type="OrthoDB" id="46529at2759"/>
<comment type="similarity">
    <text evidence="1">Belongs to the thioesterase PaaI family.</text>
</comment>
<evidence type="ECO:0000259" key="3">
    <source>
        <dbReference type="Pfam" id="PF03061"/>
    </source>
</evidence>
<proteinExistence type="inferred from homology"/>
<protein>
    <recommendedName>
        <fullName evidence="3">Thioesterase domain-containing protein</fullName>
    </recommendedName>
</protein>
<evidence type="ECO:0000313" key="4">
    <source>
        <dbReference type="EMBL" id="VEL17992.1"/>
    </source>
</evidence>
<dbReference type="InterPro" id="IPR006683">
    <property type="entry name" value="Thioestr_dom"/>
</dbReference>
<name>A0A448WQZ7_9PLAT</name>
<dbReference type="PANTHER" id="PTHR21660">
    <property type="entry name" value="THIOESTERASE SUPERFAMILY MEMBER-RELATED"/>
    <property type="match status" value="1"/>
</dbReference>
<evidence type="ECO:0000313" key="5">
    <source>
        <dbReference type="Proteomes" id="UP000784294"/>
    </source>
</evidence>
<dbReference type="Gene3D" id="3.10.129.10">
    <property type="entry name" value="Hotdog Thioesterase"/>
    <property type="match status" value="1"/>
</dbReference>
<sequence>MNAVRLNKILVTLAGDGNFNRLFTQCTVVAVEKEYLRCRFQVSKAEMNSYRKLHGGYMASAVDVISSLDLIRHGHDNHVTVDLGISLFQLIFIRSCFKPISLGNWVLVDSFLMRKGKTLAFLEVHFRDEATNELCVTGRHTKFLLP</sequence>
<reference evidence="4" key="1">
    <citation type="submission" date="2018-11" db="EMBL/GenBank/DDBJ databases">
        <authorList>
            <consortium name="Pathogen Informatics"/>
        </authorList>
    </citation>
    <scope>NUCLEOTIDE SEQUENCE</scope>
</reference>
<dbReference type="PANTHER" id="PTHR21660:SF1">
    <property type="entry name" value="ACYL-COENZYME A THIOESTERASE 13"/>
    <property type="match status" value="1"/>
</dbReference>
<dbReference type="Pfam" id="PF03061">
    <property type="entry name" value="4HBT"/>
    <property type="match status" value="1"/>
</dbReference>
<dbReference type="AlphaFoldDB" id="A0A448WQZ7"/>
<comment type="caution">
    <text evidence="4">The sequence shown here is derived from an EMBL/GenBank/DDBJ whole genome shotgun (WGS) entry which is preliminary data.</text>
</comment>
<dbReference type="CDD" id="cd03443">
    <property type="entry name" value="PaaI_thioesterase"/>
    <property type="match status" value="1"/>
</dbReference>
<organism evidence="4 5">
    <name type="scientific">Protopolystoma xenopodis</name>
    <dbReference type="NCBI Taxonomy" id="117903"/>
    <lineage>
        <taxon>Eukaryota</taxon>
        <taxon>Metazoa</taxon>
        <taxon>Spiralia</taxon>
        <taxon>Lophotrochozoa</taxon>
        <taxon>Platyhelminthes</taxon>
        <taxon>Monogenea</taxon>
        <taxon>Polyopisthocotylea</taxon>
        <taxon>Polystomatidea</taxon>
        <taxon>Polystomatidae</taxon>
        <taxon>Protopolystoma</taxon>
    </lineage>
</organism>
<evidence type="ECO:0000256" key="1">
    <source>
        <dbReference type="ARBA" id="ARBA00008324"/>
    </source>
</evidence>
<gene>
    <name evidence="4" type="ORF">PXEA_LOCUS11432</name>
</gene>
<accession>A0A448WQZ7</accession>
<keyword evidence="5" id="KW-1185">Reference proteome</keyword>
<dbReference type="Proteomes" id="UP000784294">
    <property type="component" value="Unassembled WGS sequence"/>
</dbReference>
<evidence type="ECO:0000256" key="2">
    <source>
        <dbReference type="ARBA" id="ARBA00022801"/>
    </source>
</evidence>
<keyword evidence="2" id="KW-0378">Hydrolase</keyword>
<dbReference type="InterPro" id="IPR039298">
    <property type="entry name" value="ACOT13"/>
</dbReference>
<dbReference type="InterPro" id="IPR029069">
    <property type="entry name" value="HotDog_dom_sf"/>
</dbReference>
<dbReference type="GO" id="GO:0047617">
    <property type="term" value="F:fatty acyl-CoA hydrolase activity"/>
    <property type="evidence" value="ECO:0007669"/>
    <property type="project" value="InterPro"/>
</dbReference>
<dbReference type="SUPFAM" id="SSF54637">
    <property type="entry name" value="Thioesterase/thiol ester dehydrase-isomerase"/>
    <property type="match status" value="1"/>
</dbReference>
<feature type="domain" description="Thioesterase" evidence="3">
    <location>
        <begin position="53"/>
        <end position="134"/>
    </location>
</feature>